<dbReference type="PRINTS" id="PR00080">
    <property type="entry name" value="SDRFAMILY"/>
</dbReference>
<dbReference type="KEGG" id="tpol:Mal48_09030"/>
<dbReference type="EC" id="1.1.1.30" evidence="2"/>
<protein>
    <submittedName>
        <fullName evidence="2">D-beta-hydroxybutyrate dehydrogenase</fullName>
        <ecNumber evidence="2">1.1.1.30</ecNumber>
    </submittedName>
</protein>
<proteinExistence type="inferred from homology"/>
<dbReference type="PANTHER" id="PTHR42760:SF124">
    <property type="entry name" value="SHORT-CHAIN DEHYDROGENASE_REDUCTASE"/>
    <property type="match status" value="1"/>
</dbReference>
<dbReference type="PRINTS" id="PR00081">
    <property type="entry name" value="GDHRDH"/>
</dbReference>
<comment type="similarity">
    <text evidence="1">Belongs to the short-chain dehydrogenases/reductases (SDR) family.</text>
</comment>
<accession>A0A517QJ74</accession>
<reference evidence="2 3" key="1">
    <citation type="submission" date="2019-02" db="EMBL/GenBank/DDBJ databases">
        <title>Deep-cultivation of Planctomycetes and their phenomic and genomic characterization uncovers novel biology.</title>
        <authorList>
            <person name="Wiegand S."/>
            <person name="Jogler M."/>
            <person name="Boedeker C."/>
            <person name="Pinto D."/>
            <person name="Vollmers J."/>
            <person name="Rivas-Marin E."/>
            <person name="Kohn T."/>
            <person name="Peeters S.H."/>
            <person name="Heuer A."/>
            <person name="Rast P."/>
            <person name="Oberbeckmann S."/>
            <person name="Bunk B."/>
            <person name="Jeske O."/>
            <person name="Meyerdierks A."/>
            <person name="Storesund J.E."/>
            <person name="Kallscheuer N."/>
            <person name="Luecker S."/>
            <person name="Lage O.M."/>
            <person name="Pohl T."/>
            <person name="Merkel B.J."/>
            <person name="Hornburger P."/>
            <person name="Mueller R.-W."/>
            <person name="Bruemmer F."/>
            <person name="Labrenz M."/>
            <person name="Spormann A.M."/>
            <person name="Op den Camp H."/>
            <person name="Overmann J."/>
            <person name="Amann R."/>
            <person name="Jetten M.S.M."/>
            <person name="Mascher T."/>
            <person name="Medema M.H."/>
            <person name="Devos D.P."/>
            <person name="Kaster A.-K."/>
            <person name="Ovreas L."/>
            <person name="Rohde M."/>
            <person name="Galperin M.Y."/>
            <person name="Jogler C."/>
        </authorList>
    </citation>
    <scope>NUCLEOTIDE SEQUENCE [LARGE SCALE GENOMIC DNA]</scope>
    <source>
        <strain evidence="2 3">Mal48</strain>
    </source>
</reference>
<dbReference type="FunFam" id="3.40.50.720:FF:000084">
    <property type="entry name" value="Short-chain dehydrogenase reductase"/>
    <property type="match status" value="1"/>
</dbReference>
<dbReference type="NCBIfam" id="NF005559">
    <property type="entry name" value="PRK07231.1"/>
    <property type="match status" value="1"/>
</dbReference>
<dbReference type="InterPro" id="IPR036291">
    <property type="entry name" value="NAD(P)-bd_dom_sf"/>
</dbReference>
<evidence type="ECO:0000256" key="1">
    <source>
        <dbReference type="ARBA" id="ARBA00006484"/>
    </source>
</evidence>
<gene>
    <name evidence="2" type="primary">bdhA</name>
    <name evidence="2" type="ORF">Mal48_09030</name>
</gene>
<dbReference type="InterPro" id="IPR002347">
    <property type="entry name" value="SDR_fam"/>
</dbReference>
<dbReference type="Pfam" id="PF13561">
    <property type="entry name" value="adh_short_C2"/>
    <property type="match status" value="1"/>
</dbReference>
<dbReference type="CDD" id="cd05233">
    <property type="entry name" value="SDR_c"/>
    <property type="match status" value="1"/>
</dbReference>
<dbReference type="SUPFAM" id="SSF51735">
    <property type="entry name" value="NAD(P)-binding Rossmann-fold domains"/>
    <property type="match status" value="1"/>
</dbReference>
<name>A0A517QJ74_9PLAN</name>
<dbReference type="Proteomes" id="UP000315724">
    <property type="component" value="Chromosome"/>
</dbReference>
<dbReference type="Gene3D" id="3.40.50.720">
    <property type="entry name" value="NAD(P)-binding Rossmann-like Domain"/>
    <property type="match status" value="1"/>
</dbReference>
<dbReference type="RefSeq" id="WP_145196419.1">
    <property type="nucleotide sequence ID" value="NZ_CP036267.1"/>
</dbReference>
<dbReference type="AlphaFoldDB" id="A0A517QJ74"/>
<sequence length="261" mass="27784">MNIDLSNRTAVVTGASSGIGKATAIRLAKAGANVFTGDVQLRDETTAEFQSLGIHQQVCDVTNLDQLKSLINGAAKATGRLDILVNNAGIIMVKQIDDVSEEDWDRCIDTNVKAVFFGTKFAIPHMRKVGGGSIVNTASNAGILPRAHDPVYSISKQSVVGITRSLALCHSKDRIRVNCVCPGPVGETEIMEEGLREFADREAAVRKFIYASPLARALDRMISPDEIAQSILYLVSDAAEMVTGTSVTIDGGKSLGVPPEA</sequence>
<organism evidence="2 3">
    <name type="scientific">Thalassoglobus polymorphus</name>
    <dbReference type="NCBI Taxonomy" id="2527994"/>
    <lineage>
        <taxon>Bacteria</taxon>
        <taxon>Pseudomonadati</taxon>
        <taxon>Planctomycetota</taxon>
        <taxon>Planctomycetia</taxon>
        <taxon>Planctomycetales</taxon>
        <taxon>Planctomycetaceae</taxon>
        <taxon>Thalassoglobus</taxon>
    </lineage>
</organism>
<dbReference type="EMBL" id="CP036267">
    <property type="protein sequence ID" value="QDT31668.1"/>
    <property type="molecule type" value="Genomic_DNA"/>
</dbReference>
<evidence type="ECO:0000313" key="3">
    <source>
        <dbReference type="Proteomes" id="UP000315724"/>
    </source>
</evidence>
<dbReference type="PROSITE" id="PS00061">
    <property type="entry name" value="ADH_SHORT"/>
    <property type="match status" value="1"/>
</dbReference>
<keyword evidence="2" id="KW-0560">Oxidoreductase</keyword>
<evidence type="ECO:0000313" key="2">
    <source>
        <dbReference type="EMBL" id="QDT31668.1"/>
    </source>
</evidence>
<dbReference type="GO" id="GO:0003858">
    <property type="term" value="F:3-hydroxybutyrate dehydrogenase activity"/>
    <property type="evidence" value="ECO:0007669"/>
    <property type="project" value="UniProtKB-EC"/>
</dbReference>
<dbReference type="OrthoDB" id="266183at2"/>
<dbReference type="InterPro" id="IPR020904">
    <property type="entry name" value="Sc_DH/Rdtase_CS"/>
</dbReference>
<keyword evidence="3" id="KW-1185">Reference proteome</keyword>
<dbReference type="PANTHER" id="PTHR42760">
    <property type="entry name" value="SHORT-CHAIN DEHYDROGENASES/REDUCTASES FAMILY MEMBER"/>
    <property type="match status" value="1"/>
</dbReference>